<dbReference type="OrthoDB" id="9797456at2"/>
<name>A0A326RJB6_9BACT</name>
<sequence>MPHPLDNPIWNALNTGSQILSFGTDRVRLINQDMGFFAGMPAYEPENLDELYDFLEPGQRVILFPPGHLVLDEKWAVHNDHELLQMVCERDFSQIEPNSQIHHLNESHIPEMLALTQLTKPGPFLSKTIDFGDYFGFFSNGKLVSMAGSRLSPSPFTEVSAVCTHPDFAGQGISRKVMPFILQRIQQRGKTPFLHLYPDNTPALRLYSSLGFVSRAMLRVYLLEKVG</sequence>
<evidence type="ECO:0000259" key="1">
    <source>
        <dbReference type="PROSITE" id="PS51186"/>
    </source>
</evidence>
<dbReference type="RefSeq" id="WP_111394851.1">
    <property type="nucleotide sequence ID" value="NZ_QKTX01000021.1"/>
</dbReference>
<gene>
    <name evidence="2" type="ORF">CLV31_12138</name>
</gene>
<dbReference type="Proteomes" id="UP000248917">
    <property type="component" value="Unassembled WGS sequence"/>
</dbReference>
<accession>A0A326RJB6</accession>
<dbReference type="GO" id="GO:0016747">
    <property type="term" value="F:acyltransferase activity, transferring groups other than amino-acyl groups"/>
    <property type="evidence" value="ECO:0007669"/>
    <property type="project" value="InterPro"/>
</dbReference>
<evidence type="ECO:0000313" key="2">
    <source>
        <dbReference type="EMBL" id="PZV77166.1"/>
    </source>
</evidence>
<protein>
    <submittedName>
        <fullName evidence="2">FR47-like protein</fullName>
    </submittedName>
</protein>
<dbReference type="EMBL" id="QKTX01000021">
    <property type="protein sequence ID" value="PZV77166.1"/>
    <property type="molecule type" value="Genomic_DNA"/>
</dbReference>
<feature type="domain" description="N-acetyltransferase" evidence="1">
    <location>
        <begin position="99"/>
        <end position="227"/>
    </location>
</feature>
<evidence type="ECO:0000313" key="3">
    <source>
        <dbReference type="Proteomes" id="UP000248917"/>
    </source>
</evidence>
<dbReference type="PROSITE" id="PS51186">
    <property type="entry name" value="GNAT"/>
    <property type="match status" value="1"/>
</dbReference>
<dbReference type="Pfam" id="PF08445">
    <property type="entry name" value="FR47"/>
    <property type="match status" value="1"/>
</dbReference>
<keyword evidence="3" id="KW-1185">Reference proteome</keyword>
<organism evidence="2 3">
    <name type="scientific">Algoriphagus aquaeductus</name>
    <dbReference type="NCBI Taxonomy" id="475299"/>
    <lineage>
        <taxon>Bacteria</taxon>
        <taxon>Pseudomonadati</taxon>
        <taxon>Bacteroidota</taxon>
        <taxon>Cytophagia</taxon>
        <taxon>Cytophagales</taxon>
        <taxon>Cyclobacteriaceae</taxon>
        <taxon>Algoriphagus</taxon>
    </lineage>
</organism>
<dbReference type="InterPro" id="IPR000182">
    <property type="entry name" value="GNAT_dom"/>
</dbReference>
<dbReference type="CDD" id="cd04301">
    <property type="entry name" value="NAT_SF"/>
    <property type="match status" value="1"/>
</dbReference>
<dbReference type="SUPFAM" id="SSF55729">
    <property type="entry name" value="Acyl-CoA N-acyltransferases (Nat)"/>
    <property type="match status" value="1"/>
</dbReference>
<dbReference type="InterPro" id="IPR013653">
    <property type="entry name" value="GCN5-like_dom"/>
</dbReference>
<reference evidence="2 3" key="1">
    <citation type="submission" date="2018-06" db="EMBL/GenBank/DDBJ databases">
        <title>Genomic Encyclopedia of Archaeal and Bacterial Type Strains, Phase II (KMG-II): from individual species to whole genera.</title>
        <authorList>
            <person name="Goeker M."/>
        </authorList>
    </citation>
    <scope>NUCLEOTIDE SEQUENCE [LARGE SCALE GENOMIC DNA]</scope>
    <source>
        <strain evidence="2 3">T4</strain>
    </source>
</reference>
<dbReference type="AlphaFoldDB" id="A0A326RJB6"/>
<dbReference type="InterPro" id="IPR016181">
    <property type="entry name" value="Acyl_CoA_acyltransferase"/>
</dbReference>
<proteinExistence type="predicted"/>
<dbReference type="Gene3D" id="3.40.630.30">
    <property type="match status" value="1"/>
</dbReference>
<comment type="caution">
    <text evidence="2">The sequence shown here is derived from an EMBL/GenBank/DDBJ whole genome shotgun (WGS) entry which is preliminary data.</text>
</comment>